<name>A0AAD5R607_PARTN</name>
<feature type="region of interest" description="Disordered" evidence="1">
    <location>
        <begin position="73"/>
        <end position="102"/>
    </location>
</feature>
<feature type="compositionally biased region" description="Polar residues" evidence="1">
    <location>
        <begin position="24"/>
        <end position="33"/>
    </location>
</feature>
<comment type="caution">
    <text evidence="2">The sequence shown here is derived from an EMBL/GenBank/DDBJ whole genome shotgun (WGS) entry which is preliminary data.</text>
</comment>
<sequence length="131" mass="14965">MTVFALENTQSAYLRDGEAKLSAAPSSDENVGGTSPYYDRSPGLEYRDTNHLEYITTATILDKSQYDKLTTVNSQLSNNEPSFIPTSYLEKHPNRPPPYQQENMLMKQHSPFPNLYVLRSDKKENIPKYVD</sequence>
<dbReference type="Proteomes" id="UP001196413">
    <property type="component" value="Unassembled WGS sequence"/>
</dbReference>
<evidence type="ECO:0000313" key="3">
    <source>
        <dbReference type="Proteomes" id="UP001196413"/>
    </source>
</evidence>
<reference evidence="2" key="1">
    <citation type="submission" date="2021-06" db="EMBL/GenBank/DDBJ databases">
        <title>Parelaphostrongylus tenuis whole genome reference sequence.</title>
        <authorList>
            <person name="Garwood T.J."/>
            <person name="Larsen P.A."/>
            <person name="Fountain-Jones N.M."/>
            <person name="Garbe J.R."/>
            <person name="Macchietto M.G."/>
            <person name="Kania S.A."/>
            <person name="Gerhold R.W."/>
            <person name="Richards J.E."/>
            <person name="Wolf T.M."/>
        </authorList>
    </citation>
    <scope>NUCLEOTIDE SEQUENCE</scope>
    <source>
        <strain evidence="2">MNPRO001-30</strain>
        <tissue evidence="2">Meninges</tissue>
    </source>
</reference>
<dbReference type="AlphaFoldDB" id="A0AAD5R607"/>
<gene>
    <name evidence="2" type="ORF">KIN20_032072</name>
</gene>
<accession>A0AAD5R607</accession>
<evidence type="ECO:0000256" key="1">
    <source>
        <dbReference type="SAM" id="MobiDB-lite"/>
    </source>
</evidence>
<evidence type="ECO:0000313" key="2">
    <source>
        <dbReference type="EMBL" id="KAJ1370363.1"/>
    </source>
</evidence>
<protein>
    <submittedName>
        <fullName evidence="2">Uncharacterized protein</fullName>
    </submittedName>
</protein>
<organism evidence="2 3">
    <name type="scientific">Parelaphostrongylus tenuis</name>
    <name type="common">Meningeal worm</name>
    <dbReference type="NCBI Taxonomy" id="148309"/>
    <lineage>
        <taxon>Eukaryota</taxon>
        <taxon>Metazoa</taxon>
        <taxon>Ecdysozoa</taxon>
        <taxon>Nematoda</taxon>
        <taxon>Chromadorea</taxon>
        <taxon>Rhabditida</taxon>
        <taxon>Rhabditina</taxon>
        <taxon>Rhabditomorpha</taxon>
        <taxon>Strongyloidea</taxon>
        <taxon>Metastrongylidae</taxon>
        <taxon>Parelaphostrongylus</taxon>
    </lineage>
</organism>
<feature type="compositionally biased region" description="Polar residues" evidence="1">
    <location>
        <begin position="73"/>
        <end position="85"/>
    </location>
</feature>
<feature type="region of interest" description="Disordered" evidence="1">
    <location>
        <begin position="20"/>
        <end position="44"/>
    </location>
</feature>
<proteinExistence type="predicted"/>
<keyword evidence="3" id="KW-1185">Reference proteome</keyword>
<dbReference type="EMBL" id="JAHQIW010006771">
    <property type="protein sequence ID" value="KAJ1370363.1"/>
    <property type="molecule type" value="Genomic_DNA"/>
</dbReference>